<dbReference type="InterPro" id="IPR016166">
    <property type="entry name" value="FAD-bd_PCMH"/>
</dbReference>
<dbReference type="Gene3D" id="1.10.45.10">
    <property type="entry name" value="Vanillyl-alcohol Oxidase, Chain A, domain 4"/>
    <property type="match status" value="1"/>
</dbReference>
<comment type="similarity">
    <text evidence="2">Belongs to the FAD-binding oxidoreductase/transferase type 4 family.</text>
</comment>
<dbReference type="GO" id="GO:0004458">
    <property type="term" value="F:D-lactate dehydrogenase (cytochrome) activity"/>
    <property type="evidence" value="ECO:0007669"/>
    <property type="project" value="UniProtKB-EC"/>
</dbReference>
<dbReference type="SUPFAM" id="SSF55103">
    <property type="entry name" value="FAD-linked oxidases, C-terminal domain"/>
    <property type="match status" value="1"/>
</dbReference>
<evidence type="ECO:0000256" key="2">
    <source>
        <dbReference type="ARBA" id="ARBA00008000"/>
    </source>
</evidence>
<evidence type="ECO:0000313" key="9">
    <source>
        <dbReference type="EMBL" id="KAF0134355.1"/>
    </source>
</evidence>
<name>A0A833L196_UNCSA</name>
<dbReference type="PANTHER" id="PTHR11748:SF111">
    <property type="entry name" value="D-LACTATE DEHYDROGENASE, MITOCHONDRIAL-RELATED"/>
    <property type="match status" value="1"/>
</dbReference>
<evidence type="ECO:0000256" key="6">
    <source>
        <dbReference type="ARBA" id="ARBA00023002"/>
    </source>
</evidence>
<organism evidence="9 10">
    <name type="scientific">Candidatus Saganbacteria bacterium</name>
    <dbReference type="NCBI Taxonomy" id="2575572"/>
    <lineage>
        <taxon>Bacteria</taxon>
        <taxon>Bacillati</taxon>
        <taxon>Saganbacteria</taxon>
    </lineage>
</organism>
<dbReference type="EC" id="1.1.2.4" evidence="7"/>
<dbReference type="InterPro" id="IPR006094">
    <property type="entry name" value="Oxid_FAD_bind_N"/>
</dbReference>
<keyword evidence="3" id="KW-0285">Flavoprotein</keyword>
<comment type="caution">
    <text evidence="9">The sequence shown here is derived from an EMBL/GenBank/DDBJ whole genome shotgun (WGS) entry which is preliminary data.</text>
</comment>
<dbReference type="EMBL" id="WPAF01000009">
    <property type="protein sequence ID" value="KAF0134355.1"/>
    <property type="molecule type" value="Genomic_DNA"/>
</dbReference>
<feature type="domain" description="FAD-binding PCMH-type" evidence="8">
    <location>
        <begin position="21"/>
        <end position="221"/>
    </location>
</feature>
<proteinExistence type="inferred from homology"/>
<evidence type="ECO:0000259" key="8">
    <source>
        <dbReference type="PROSITE" id="PS51387"/>
    </source>
</evidence>
<dbReference type="GO" id="GO:0071949">
    <property type="term" value="F:FAD binding"/>
    <property type="evidence" value="ECO:0007669"/>
    <property type="project" value="InterPro"/>
</dbReference>
<sequence length="466" mass="52199">MLKKTDPAVIQSYLEDSSNLSGGFADGLFLPENEKEIIEITKECSSKAIPLTTSGGTTGTTGGCIPFGGWILGTEKLNKIIDINQKSKTAIVQPAVTLDALDIELKKLNLLYPPDPTEATAFIGGTAATNASGSRSFKFGATRNWIKRIKVIFSTGETQNIERGKLLASKQIHNNLSYKTPNIKTSAGYYYNDNSDLIDLFIGSEGTLGIITEIEVNLINRFHDTFDIIAFFKTEKDAVDFAEQIKTSDILTLEFFDHNSLGLLRPAYPQIPENSGAAVYFEAEALELDQLAQMLEKHNVKLEESWLGTNDKQKEELRKFRHAMPEHINEEFKKHNTIKYASDIAVPDDKFREMLNYYNSQLTSHNSQLFWVKFGHIGQNHLHVNLVPKTQNDIPIAKETILKFVKKAVSLGGTCSAEHGIGKIKHEYLQEMFGLKGISEMVKIKKHFDPSRILNQGNIFPRELLK</sequence>
<dbReference type="SUPFAM" id="SSF56176">
    <property type="entry name" value="FAD-binding/transporter-associated domain-like"/>
    <property type="match status" value="1"/>
</dbReference>
<dbReference type="Gene3D" id="3.30.70.2740">
    <property type="match status" value="1"/>
</dbReference>
<dbReference type="Pfam" id="PF02913">
    <property type="entry name" value="FAD-oxidase_C"/>
    <property type="match status" value="1"/>
</dbReference>
<dbReference type="InterPro" id="IPR036318">
    <property type="entry name" value="FAD-bd_PCMH-like_sf"/>
</dbReference>
<dbReference type="PANTHER" id="PTHR11748">
    <property type="entry name" value="D-LACTATE DEHYDROGENASE"/>
    <property type="match status" value="1"/>
</dbReference>
<evidence type="ECO:0000256" key="5">
    <source>
        <dbReference type="ARBA" id="ARBA00022946"/>
    </source>
</evidence>
<protein>
    <recommendedName>
        <fullName evidence="7">D-lactate dehydrogenase (cytochrome)</fullName>
        <ecNumber evidence="7">1.1.2.4</ecNumber>
    </recommendedName>
</protein>
<dbReference type="InterPro" id="IPR004113">
    <property type="entry name" value="FAD-bd_oxidored_4_C"/>
</dbReference>
<keyword evidence="5" id="KW-0809">Transit peptide</keyword>
<reference evidence="9 10" key="1">
    <citation type="submission" date="2019-12" db="EMBL/GenBank/DDBJ databases">
        <authorList>
            <person name="Wolfe R."/>
            <person name="Danczak R."/>
            <person name="Wilkins M."/>
        </authorList>
    </citation>
    <scope>NUCLEOTIDE SEQUENCE [LARGE SCALE GENOMIC DNA]</scope>
    <source>
        <strain evidence="9">X2_MaxBin.013</strain>
    </source>
</reference>
<accession>A0A833L196</accession>
<dbReference type="Pfam" id="PF01565">
    <property type="entry name" value="FAD_binding_4"/>
    <property type="match status" value="1"/>
</dbReference>
<dbReference type="InterPro" id="IPR016171">
    <property type="entry name" value="Vanillyl_alc_oxidase_C-sub2"/>
</dbReference>
<keyword evidence="6" id="KW-0560">Oxidoreductase</keyword>
<evidence type="ECO:0000256" key="3">
    <source>
        <dbReference type="ARBA" id="ARBA00022630"/>
    </source>
</evidence>
<dbReference type="Proteomes" id="UP000488506">
    <property type="component" value="Unassembled WGS sequence"/>
</dbReference>
<comment type="cofactor">
    <cofactor evidence="1">
        <name>FAD</name>
        <dbReference type="ChEBI" id="CHEBI:57692"/>
    </cofactor>
</comment>
<evidence type="ECO:0000256" key="4">
    <source>
        <dbReference type="ARBA" id="ARBA00022827"/>
    </source>
</evidence>
<evidence type="ECO:0000256" key="7">
    <source>
        <dbReference type="ARBA" id="ARBA00038897"/>
    </source>
</evidence>
<dbReference type="InterPro" id="IPR016169">
    <property type="entry name" value="FAD-bd_PCMH_sub2"/>
</dbReference>
<gene>
    <name evidence="9" type="ORF">FD145_735</name>
</gene>
<dbReference type="GO" id="GO:1903457">
    <property type="term" value="P:lactate catabolic process"/>
    <property type="evidence" value="ECO:0007669"/>
    <property type="project" value="TreeGrafter"/>
</dbReference>
<dbReference type="GO" id="GO:0008720">
    <property type="term" value="F:D-lactate dehydrogenase (NAD+) activity"/>
    <property type="evidence" value="ECO:0007669"/>
    <property type="project" value="TreeGrafter"/>
</dbReference>
<dbReference type="InterPro" id="IPR016164">
    <property type="entry name" value="FAD-linked_Oxase-like_C"/>
</dbReference>
<dbReference type="AlphaFoldDB" id="A0A833L196"/>
<evidence type="ECO:0000256" key="1">
    <source>
        <dbReference type="ARBA" id="ARBA00001974"/>
    </source>
</evidence>
<dbReference type="PROSITE" id="PS51387">
    <property type="entry name" value="FAD_PCMH"/>
    <property type="match status" value="1"/>
</dbReference>
<evidence type="ECO:0000313" key="10">
    <source>
        <dbReference type="Proteomes" id="UP000488506"/>
    </source>
</evidence>
<keyword evidence="4" id="KW-0274">FAD</keyword>
<dbReference type="Gene3D" id="3.30.465.10">
    <property type="match status" value="1"/>
</dbReference>